<keyword evidence="3" id="KW-0808">Transferase</keyword>
<sequence length="367" mass="42021">MRMDVTVGISIRETFSRTVPSLKSVLANTPDNVPIIFISSGLPDSILRDVRSLGSTRDIKIIHEDCYLSPNQARNLIIREATTKYIAFIDNDVELGENWLEPLVRCAEEEGADIVSPLIFERFPFWKYVHIAGGEAHIKEPGNGIRVCHELHRYSRQDIDTVPETLERCPTELFEFHVVLIDRAFLLEIGMLDEALLSVSEHWDVSVLAQELGRKIYFEPASRACYLPPFKPTEDDIRLFNLRWCDDWVNGSISRLEEKYSLTPDQGNLKAVRGYVKTHRLHKYVKTRRFLASIFGAKAASVFLNRVVVRIDPTLVNRAIRKDLAKWQAYTLEKEKNDNLEHIPDQRAIDDSIARAGHAEERAGRAQ</sequence>
<comment type="caution">
    <text evidence="5">The sequence shown here is derived from an EMBL/GenBank/DDBJ whole genome shotgun (WGS) entry which is preliminary data.</text>
</comment>
<dbReference type="EMBL" id="JAFLNC010000005">
    <property type="protein sequence ID" value="MBO0334904.1"/>
    <property type="molecule type" value="Genomic_DNA"/>
</dbReference>
<evidence type="ECO:0000313" key="6">
    <source>
        <dbReference type="Proteomes" id="UP000664761"/>
    </source>
</evidence>
<comment type="similarity">
    <text evidence="1">Belongs to the glycosyltransferase 2 family.</text>
</comment>
<dbReference type="PANTHER" id="PTHR43179:SF12">
    <property type="entry name" value="GALACTOFURANOSYLTRANSFERASE GLFT2"/>
    <property type="match status" value="1"/>
</dbReference>
<protein>
    <submittedName>
        <fullName evidence="5">Glycosyltransferase</fullName>
    </submittedName>
</protein>
<dbReference type="Pfam" id="PF00535">
    <property type="entry name" value="Glycos_transf_2"/>
    <property type="match status" value="1"/>
</dbReference>
<dbReference type="SUPFAM" id="SSF53448">
    <property type="entry name" value="Nucleotide-diphospho-sugar transferases"/>
    <property type="match status" value="1"/>
</dbReference>
<reference evidence="5 6" key="1">
    <citation type="submission" date="2021-03" db="EMBL/GenBank/DDBJ databases">
        <title>Sneathiella sp. CAU 1612 isolated from Kang Won-do.</title>
        <authorList>
            <person name="Kim W."/>
        </authorList>
    </citation>
    <scope>NUCLEOTIDE SEQUENCE [LARGE SCALE GENOMIC DNA]</scope>
    <source>
        <strain evidence="5 6">CAU 1612</strain>
    </source>
</reference>
<evidence type="ECO:0000313" key="5">
    <source>
        <dbReference type="EMBL" id="MBO0334904.1"/>
    </source>
</evidence>
<accession>A0ABS3F8R9</accession>
<dbReference type="PANTHER" id="PTHR43179">
    <property type="entry name" value="RHAMNOSYLTRANSFERASE WBBL"/>
    <property type="match status" value="1"/>
</dbReference>
<dbReference type="InterPro" id="IPR001173">
    <property type="entry name" value="Glyco_trans_2-like"/>
</dbReference>
<keyword evidence="2" id="KW-0328">Glycosyltransferase</keyword>
<gene>
    <name evidence="5" type="ORF">J0X12_14860</name>
</gene>
<evidence type="ECO:0000256" key="2">
    <source>
        <dbReference type="ARBA" id="ARBA00022676"/>
    </source>
</evidence>
<dbReference type="RefSeq" id="WP_207047221.1">
    <property type="nucleotide sequence ID" value="NZ_JAFLNC010000005.1"/>
</dbReference>
<evidence type="ECO:0000256" key="3">
    <source>
        <dbReference type="ARBA" id="ARBA00022679"/>
    </source>
</evidence>
<keyword evidence="6" id="KW-1185">Reference proteome</keyword>
<evidence type="ECO:0000259" key="4">
    <source>
        <dbReference type="Pfam" id="PF00535"/>
    </source>
</evidence>
<dbReference type="Proteomes" id="UP000664761">
    <property type="component" value="Unassembled WGS sequence"/>
</dbReference>
<organism evidence="5 6">
    <name type="scientific">Sneathiella sedimenti</name>
    <dbReference type="NCBI Taxonomy" id="2816034"/>
    <lineage>
        <taxon>Bacteria</taxon>
        <taxon>Pseudomonadati</taxon>
        <taxon>Pseudomonadota</taxon>
        <taxon>Alphaproteobacteria</taxon>
        <taxon>Sneathiellales</taxon>
        <taxon>Sneathiellaceae</taxon>
        <taxon>Sneathiella</taxon>
    </lineage>
</organism>
<feature type="domain" description="Glycosyltransferase 2-like" evidence="4">
    <location>
        <begin position="20"/>
        <end position="126"/>
    </location>
</feature>
<dbReference type="Gene3D" id="3.90.550.10">
    <property type="entry name" value="Spore Coat Polysaccharide Biosynthesis Protein SpsA, Chain A"/>
    <property type="match status" value="1"/>
</dbReference>
<dbReference type="InterPro" id="IPR029044">
    <property type="entry name" value="Nucleotide-diphossugar_trans"/>
</dbReference>
<proteinExistence type="inferred from homology"/>
<dbReference type="CDD" id="cd00761">
    <property type="entry name" value="Glyco_tranf_GTA_type"/>
    <property type="match status" value="1"/>
</dbReference>
<evidence type="ECO:0000256" key="1">
    <source>
        <dbReference type="ARBA" id="ARBA00006739"/>
    </source>
</evidence>
<name>A0ABS3F8R9_9PROT</name>